<comment type="similarity">
    <text evidence="1 12">Belongs to the DNA polymerase type-X family.</text>
</comment>
<comment type="catalytic activity">
    <reaction evidence="11 12">
        <text>DNA(n) + a 2'-deoxyribonucleoside 5'-triphosphate = DNA(n+1) + diphosphate</text>
        <dbReference type="Rhea" id="RHEA:22508"/>
        <dbReference type="Rhea" id="RHEA-COMP:17339"/>
        <dbReference type="Rhea" id="RHEA-COMP:17340"/>
        <dbReference type="ChEBI" id="CHEBI:33019"/>
        <dbReference type="ChEBI" id="CHEBI:61560"/>
        <dbReference type="ChEBI" id="CHEBI:173112"/>
        <dbReference type="EC" id="2.7.7.7"/>
    </reaction>
</comment>
<evidence type="ECO:0000256" key="5">
    <source>
        <dbReference type="ARBA" id="ARBA00022705"/>
    </source>
</evidence>
<keyword evidence="14" id="KW-0732">Signal</keyword>
<dbReference type="Gene3D" id="3.30.460.10">
    <property type="entry name" value="Beta Polymerase, domain 2"/>
    <property type="match status" value="1"/>
</dbReference>
<dbReference type="PRINTS" id="PR00869">
    <property type="entry name" value="DNAPOLX"/>
</dbReference>
<dbReference type="Proteomes" id="UP000613580">
    <property type="component" value="Unassembled WGS sequence"/>
</dbReference>
<dbReference type="Pfam" id="PF14792">
    <property type="entry name" value="DNA_pol_B_palm"/>
    <property type="match status" value="1"/>
</dbReference>
<keyword evidence="6 12" id="KW-0227">DNA damage</keyword>
<dbReference type="PRINTS" id="PR00870">
    <property type="entry name" value="DNAPOLXBETA"/>
</dbReference>
<evidence type="ECO:0000256" key="7">
    <source>
        <dbReference type="ARBA" id="ARBA00022932"/>
    </source>
</evidence>
<dbReference type="Gene3D" id="1.10.150.110">
    <property type="entry name" value="DNA polymerase beta, N-terminal domain-like"/>
    <property type="match status" value="1"/>
</dbReference>
<dbReference type="PROSITE" id="PS00522">
    <property type="entry name" value="DNA_POLYMERASE_X"/>
    <property type="match status" value="1"/>
</dbReference>
<dbReference type="GO" id="GO:0006303">
    <property type="term" value="P:double-strand break repair via nonhomologous end joining"/>
    <property type="evidence" value="ECO:0007669"/>
    <property type="project" value="TreeGrafter"/>
</dbReference>
<feature type="chain" id="PRO_5034758965" description="DNA polymerase" evidence="14">
    <location>
        <begin position="20"/>
        <end position="573"/>
    </location>
</feature>
<dbReference type="EC" id="2.7.7.7" evidence="12"/>
<keyword evidence="3 12" id="KW-0808">Transferase</keyword>
<dbReference type="EMBL" id="JACAZE010000014">
    <property type="protein sequence ID" value="KAF7299740.1"/>
    <property type="molecule type" value="Genomic_DNA"/>
</dbReference>
<feature type="compositionally biased region" description="Basic and acidic residues" evidence="13">
    <location>
        <begin position="104"/>
        <end position="114"/>
    </location>
</feature>
<feature type="domain" description="DNA-directed DNA polymerase X" evidence="15">
    <location>
        <begin position="198"/>
        <end position="564"/>
    </location>
</feature>
<keyword evidence="2" id="KW-0237">DNA synthesis</keyword>
<keyword evidence="5" id="KW-0235">DNA replication</keyword>
<dbReference type="SUPFAM" id="SSF81301">
    <property type="entry name" value="Nucleotidyltransferase"/>
    <property type="match status" value="1"/>
</dbReference>
<evidence type="ECO:0000313" key="17">
    <source>
        <dbReference type="Proteomes" id="UP000613580"/>
    </source>
</evidence>
<evidence type="ECO:0000256" key="9">
    <source>
        <dbReference type="ARBA" id="ARBA00023204"/>
    </source>
</evidence>
<feature type="compositionally biased region" description="Acidic residues" evidence="13">
    <location>
        <begin position="134"/>
        <end position="143"/>
    </location>
</feature>
<keyword evidence="10" id="KW-0456">Lyase</keyword>
<dbReference type="SMART" id="SM00483">
    <property type="entry name" value="POLXc"/>
    <property type="match status" value="1"/>
</dbReference>
<dbReference type="Pfam" id="PF10391">
    <property type="entry name" value="DNA_pol_lambd_f"/>
    <property type="match status" value="1"/>
</dbReference>
<feature type="region of interest" description="Disordered" evidence="13">
    <location>
        <begin position="37"/>
        <end position="143"/>
    </location>
</feature>
<dbReference type="GO" id="GO:0005634">
    <property type="term" value="C:nucleus"/>
    <property type="evidence" value="ECO:0007669"/>
    <property type="project" value="UniProtKB-SubCell"/>
</dbReference>
<evidence type="ECO:0000256" key="13">
    <source>
        <dbReference type="SAM" id="MobiDB-lite"/>
    </source>
</evidence>
<feature type="compositionally biased region" description="Basic and acidic residues" evidence="13">
    <location>
        <begin position="66"/>
        <end position="76"/>
    </location>
</feature>
<evidence type="ECO:0000256" key="10">
    <source>
        <dbReference type="ARBA" id="ARBA00023239"/>
    </source>
</evidence>
<evidence type="ECO:0000256" key="12">
    <source>
        <dbReference type="RuleBase" id="RU366014"/>
    </source>
</evidence>
<sequence>MRLTIAFATLLSVVALARAASLPRFQPSINALVIREGPEDYEEEYSPDEKLSRREGPEDYEEEYSPDEKLSRREGPEDYEEEYSPDEKLSRREGPEDYEEEYSPDEKLSRREGPEDYEEEYSPDEKLSRREGPEDYEEPYSDAETIEPPCPLIFVMNSAILSLISSAISFPKICMLRLGFSHRVRSSCRAYSATHGPNHEILELLRSNKDDELQSPTKNSFKVRAFTQAINAIGQLDRPIRSADEVKGLKGVGAGIHRRIQVFFEETGHAPAVDEVAVQASKKARLARTELEEIPGIGAVKARALVDAGCTSIEQLQATPKFLEMLTKQQQIGVRYFRRLSRVSRFEAETVAQFICDSVPPKYEIIIGGSYRRGCPDSSDIDLIVLHPTHVHVPFPDRRRGAPKREAKTVLQSNMLPALTERGILAATLSSGNLKWQGIVRIPEMVPNGMDWAGERQRRITAIEALDGEFRRMDINLVAQKSRGAALLAFTGDTELNRELRAGASKAGLHLNEFGLWRWNRAENESDDVEEGTGNGFWELVRSETEEEVLQELGMPFLAPTERNFATKVKRKP</sequence>
<dbReference type="Gene3D" id="1.10.150.20">
    <property type="entry name" value="5' to 3' exonuclease, C-terminal subdomain"/>
    <property type="match status" value="1"/>
</dbReference>
<evidence type="ECO:0000256" key="11">
    <source>
        <dbReference type="ARBA" id="ARBA00049244"/>
    </source>
</evidence>
<keyword evidence="12" id="KW-0539">Nucleus</keyword>
<organism evidence="16 17">
    <name type="scientific">Mycena chlorophos</name>
    <name type="common">Agaric fungus</name>
    <name type="synonym">Agaricus chlorophos</name>
    <dbReference type="NCBI Taxonomy" id="658473"/>
    <lineage>
        <taxon>Eukaryota</taxon>
        <taxon>Fungi</taxon>
        <taxon>Dikarya</taxon>
        <taxon>Basidiomycota</taxon>
        <taxon>Agaricomycotina</taxon>
        <taxon>Agaricomycetes</taxon>
        <taxon>Agaricomycetidae</taxon>
        <taxon>Agaricales</taxon>
        <taxon>Marasmiineae</taxon>
        <taxon>Mycenaceae</taxon>
        <taxon>Mycena</taxon>
    </lineage>
</organism>
<dbReference type="InterPro" id="IPR028207">
    <property type="entry name" value="DNA_pol_B_palm_palm"/>
</dbReference>
<dbReference type="GO" id="GO:0003887">
    <property type="term" value="F:DNA-directed DNA polymerase activity"/>
    <property type="evidence" value="ECO:0007669"/>
    <property type="project" value="UniProtKB-UniRule"/>
</dbReference>
<dbReference type="InterPro" id="IPR027421">
    <property type="entry name" value="DNA_pol_lamdba_lyase_dom_sf"/>
</dbReference>
<comment type="caution">
    <text evidence="16">The sequence shown here is derived from an EMBL/GenBank/DDBJ whole genome shotgun (WGS) entry which is preliminary data.</text>
</comment>
<dbReference type="OrthoDB" id="205514at2759"/>
<evidence type="ECO:0000256" key="6">
    <source>
        <dbReference type="ARBA" id="ARBA00022763"/>
    </source>
</evidence>
<dbReference type="GO" id="GO:0006260">
    <property type="term" value="P:DNA replication"/>
    <property type="evidence" value="ECO:0007669"/>
    <property type="project" value="UniProtKB-KW"/>
</dbReference>
<evidence type="ECO:0000313" key="16">
    <source>
        <dbReference type="EMBL" id="KAF7299740.1"/>
    </source>
</evidence>
<dbReference type="GO" id="GO:0046872">
    <property type="term" value="F:metal ion binding"/>
    <property type="evidence" value="ECO:0007669"/>
    <property type="project" value="UniProtKB-UniRule"/>
</dbReference>
<proteinExistence type="inferred from homology"/>
<keyword evidence="17" id="KW-1185">Reference proteome</keyword>
<evidence type="ECO:0000256" key="8">
    <source>
        <dbReference type="ARBA" id="ARBA00023125"/>
    </source>
</evidence>
<keyword evidence="8" id="KW-0238">DNA-binding</keyword>
<keyword evidence="7 12" id="KW-0239">DNA-directed DNA polymerase</keyword>
<gene>
    <name evidence="16" type="ORF">HMN09_00979900</name>
</gene>
<dbReference type="PANTHER" id="PTHR11276">
    <property type="entry name" value="DNA POLYMERASE TYPE-X FAMILY MEMBER"/>
    <property type="match status" value="1"/>
</dbReference>
<dbReference type="InterPro" id="IPR018944">
    <property type="entry name" value="DNA_pol_lambd_fingers_domain"/>
</dbReference>
<dbReference type="InterPro" id="IPR010996">
    <property type="entry name" value="HHH_MUS81"/>
</dbReference>
<dbReference type="SUPFAM" id="SSF81585">
    <property type="entry name" value="PsbU/PolX domain-like"/>
    <property type="match status" value="1"/>
</dbReference>
<dbReference type="InterPro" id="IPR037160">
    <property type="entry name" value="DNA_Pol_thumb_sf"/>
</dbReference>
<reference evidence="16" key="1">
    <citation type="submission" date="2020-05" db="EMBL/GenBank/DDBJ databases">
        <title>Mycena genomes resolve the evolution of fungal bioluminescence.</title>
        <authorList>
            <person name="Tsai I.J."/>
        </authorList>
    </citation>
    <scope>NUCLEOTIDE SEQUENCE</scope>
    <source>
        <strain evidence="16">110903Hualien_Pintung</strain>
    </source>
</reference>
<dbReference type="SUPFAM" id="SSF47802">
    <property type="entry name" value="DNA polymerase beta, N-terminal domain-like"/>
    <property type="match status" value="1"/>
</dbReference>
<evidence type="ECO:0000256" key="2">
    <source>
        <dbReference type="ARBA" id="ARBA00022634"/>
    </source>
</evidence>
<keyword evidence="9 12" id="KW-0234">DNA repair</keyword>
<feature type="compositionally biased region" description="Basic and acidic residues" evidence="13">
    <location>
        <begin position="85"/>
        <end position="95"/>
    </location>
</feature>
<dbReference type="InterPro" id="IPR022312">
    <property type="entry name" value="DNA_pol_X"/>
</dbReference>
<dbReference type="InterPro" id="IPR019843">
    <property type="entry name" value="DNA_pol-X_BS"/>
</dbReference>
<evidence type="ECO:0000256" key="1">
    <source>
        <dbReference type="ARBA" id="ARBA00008323"/>
    </source>
</evidence>
<accession>A0A8H6SKY5</accession>
<dbReference type="InterPro" id="IPR002054">
    <property type="entry name" value="DNA-dir_DNA_pol_X"/>
</dbReference>
<evidence type="ECO:0000256" key="4">
    <source>
        <dbReference type="ARBA" id="ARBA00022695"/>
    </source>
</evidence>
<dbReference type="InterPro" id="IPR002008">
    <property type="entry name" value="DNA_pol_X_beta-like"/>
</dbReference>
<dbReference type="InterPro" id="IPR043519">
    <property type="entry name" value="NT_sf"/>
</dbReference>
<evidence type="ECO:0000256" key="3">
    <source>
        <dbReference type="ARBA" id="ARBA00022679"/>
    </source>
</evidence>
<dbReference type="PANTHER" id="PTHR11276:SF28">
    <property type="entry name" value="DNA POLYMERASE LAMBDA"/>
    <property type="match status" value="1"/>
</dbReference>
<name>A0A8H6SKY5_MYCCL</name>
<comment type="function">
    <text evidence="12">DNA polymerase that functions in several pathways of DNA repair. Involved in base excision repair (BER) responsible for repair of lesions that give rise to abasic (AP) sites in DNA. Also contributes to DNA double-strand break repair by non-homologous end joining and homologous recombination. Has both template-dependent and template-independent (terminal transferase) DNA polymerase activities. Has also a 5'-deoxyribose-5-phosphate lyase (dRP lyase) activity.</text>
</comment>
<feature type="compositionally biased region" description="Basic and acidic residues" evidence="13">
    <location>
        <begin position="47"/>
        <end position="57"/>
    </location>
</feature>
<evidence type="ECO:0000259" key="15">
    <source>
        <dbReference type="SMART" id="SM00483"/>
    </source>
</evidence>
<dbReference type="Pfam" id="PF14791">
    <property type="entry name" value="DNA_pol_B_thumb"/>
    <property type="match status" value="1"/>
</dbReference>
<evidence type="ECO:0000256" key="14">
    <source>
        <dbReference type="SAM" id="SignalP"/>
    </source>
</evidence>
<dbReference type="GO" id="GO:0016829">
    <property type="term" value="F:lyase activity"/>
    <property type="evidence" value="ECO:0007669"/>
    <property type="project" value="UniProtKB-KW"/>
</dbReference>
<dbReference type="AlphaFoldDB" id="A0A8H6SKY5"/>
<feature type="signal peptide" evidence="14">
    <location>
        <begin position="1"/>
        <end position="19"/>
    </location>
</feature>
<dbReference type="InterPro" id="IPR029398">
    <property type="entry name" value="PolB_thumb"/>
</dbReference>
<dbReference type="Gene3D" id="3.30.210.10">
    <property type="entry name" value="DNA polymerase, thumb domain"/>
    <property type="match status" value="1"/>
</dbReference>
<comment type="subcellular location">
    <subcellularLocation>
        <location evidence="12">Nucleus</location>
    </subcellularLocation>
</comment>
<dbReference type="Pfam" id="PF14716">
    <property type="entry name" value="HHH_8"/>
    <property type="match status" value="1"/>
</dbReference>
<feature type="compositionally biased region" description="Basic and acidic residues" evidence="13">
    <location>
        <begin position="123"/>
        <end position="133"/>
    </location>
</feature>
<dbReference type="GO" id="GO:0003677">
    <property type="term" value="F:DNA binding"/>
    <property type="evidence" value="ECO:0007669"/>
    <property type="project" value="UniProtKB-UniRule"/>
</dbReference>
<protein>
    <recommendedName>
        <fullName evidence="12">DNA polymerase</fullName>
        <ecNumber evidence="12">2.7.7.7</ecNumber>
    </recommendedName>
</protein>
<keyword evidence="4 12" id="KW-0548">Nucleotidyltransferase</keyword>